<evidence type="ECO:0000256" key="5">
    <source>
        <dbReference type="ARBA" id="ARBA00023163"/>
    </source>
</evidence>
<evidence type="ECO:0000259" key="8">
    <source>
        <dbReference type="PROSITE" id="PS50112"/>
    </source>
</evidence>
<keyword evidence="4" id="KW-0238">DNA-binding</keyword>
<dbReference type="AlphaFoldDB" id="A0A1U7LRA9"/>
<proteinExistence type="predicted"/>
<feature type="region of interest" description="Disordered" evidence="7">
    <location>
        <begin position="61"/>
        <end position="96"/>
    </location>
</feature>
<keyword evidence="10" id="KW-1185">Reference proteome</keyword>
<feature type="compositionally biased region" description="Polar residues" evidence="7">
    <location>
        <begin position="490"/>
        <end position="503"/>
    </location>
</feature>
<keyword evidence="1" id="KW-0479">Metal-binding</keyword>
<dbReference type="PROSITE" id="PS50112">
    <property type="entry name" value="PAS"/>
    <property type="match status" value="1"/>
</dbReference>
<dbReference type="GO" id="GO:0046872">
    <property type="term" value="F:metal ion binding"/>
    <property type="evidence" value="ECO:0007669"/>
    <property type="project" value="UniProtKB-KW"/>
</dbReference>
<name>A0A1U7LRA9_NEOID</name>
<dbReference type="InterPro" id="IPR000014">
    <property type="entry name" value="PAS"/>
</dbReference>
<accession>A0A1U7LRA9</accession>
<keyword evidence="6" id="KW-0539">Nucleus</keyword>
<organism evidence="9 10">
    <name type="scientific">Neolecta irregularis (strain DAH-3)</name>
    <dbReference type="NCBI Taxonomy" id="1198029"/>
    <lineage>
        <taxon>Eukaryota</taxon>
        <taxon>Fungi</taxon>
        <taxon>Dikarya</taxon>
        <taxon>Ascomycota</taxon>
        <taxon>Taphrinomycotina</taxon>
        <taxon>Neolectales</taxon>
        <taxon>Neolectaceae</taxon>
        <taxon>Neolecta</taxon>
    </lineage>
</organism>
<feature type="compositionally biased region" description="Polar residues" evidence="7">
    <location>
        <begin position="67"/>
        <end position="80"/>
    </location>
</feature>
<dbReference type="InterPro" id="IPR035965">
    <property type="entry name" value="PAS-like_dom_sf"/>
</dbReference>
<feature type="domain" description="PAS" evidence="8">
    <location>
        <begin position="230"/>
        <end position="275"/>
    </location>
</feature>
<dbReference type="CDD" id="cd00130">
    <property type="entry name" value="PAS"/>
    <property type="match status" value="1"/>
</dbReference>
<dbReference type="Gene3D" id="3.30.450.20">
    <property type="entry name" value="PAS domain"/>
    <property type="match status" value="1"/>
</dbReference>
<evidence type="ECO:0000256" key="7">
    <source>
        <dbReference type="SAM" id="MobiDB-lite"/>
    </source>
</evidence>
<sequence length="606" mass="66654">MILEKDSAAQVLLDMRQNRSSTPPEEESSTMLGDVSPTSGLAQSRYSGQCVQSDYAMAASSYDSQMRHSPNSQHNGSSGADDNPGYKRRTRKNTTRACTNCRKARQGCDGMLLSVPDRPMGLFLQFRSRESCILSRLTLKDGRPCKRCVVYGKSHTCEDAEHKNRGRPRNEVSSRHHPYFDSSSNINHHPEKHMSSSACSSASATARSFIDSPTIHAICTTLDFTCASTTPTIRALLGFYPQEIEGRSFKEFIHDEDLELFTRLAAALQQTRLSKPDSYFTANCLELQKRGETVFSGLASSMPVTTETLRLRHADGTFLLITIKVVLTGRGNAKDIALADCIVIQLVRTEYLPANRSPLPAARPITTLSLSPEGSPKFSPHANPKLSPPFYQNAQFPPASPHQERVPHPFFDGSPRASMSSQSAFGKQLPPLNSHFPEYPRRRSSYIQPQFSNPSWPPTHRVSDCSSTGPRSSVSTTITAPDSRPGSLSFAKSPSSVHGSLHSTLPRGNPTSLFLNWEPISRNNSTTNNNPYQGLFGNRNESISLPPLSEPNDSLRDRCLSSSSRDILPPLSFNPAPAPESFIRKSSTPQDHRSSLTLPPINVPPS</sequence>
<dbReference type="EMBL" id="LXFE01000474">
    <property type="protein sequence ID" value="OLL25206.1"/>
    <property type="molecule type" value="Genomic_DNA"/>
</dbReference>
<feature type="region of interest" description="Disordered" evidence="7">
    <location>
        <begin position="365"/>
        <end position="387"/>
    </location>
</feature>
<evidence type="ECO:0000256" key="2">
    <source>
        <dbReference type="ARBA" id="ARBA00022833"/>
    </source>
</evidence>
<dbReference type="PANTHER" id="PTHR47659">
    <property type="entry name" value="ZN(II)2CYS6 TRANSCRIPTION FACTOR (EUROFUNG)-RELATED"/>
    <property type="match status" value="1"/>
</dbReference>
<dbReference type="PANTHER" id="PTHR47659:SF4">
    <property type="entry name" value="ZN(II)2CYS6 TRANSCRIPTION FACTOR (EUROFUNG)"/>
    <property type="match status" value="1"/>
</dbReference>
<evidence type="ECO:0000256" key="1">
    <source>
        <dbReference type="ARBA" id="ARBA00022723"/>
    </source>
</evidence>
<feature type="compositionally biased region" description="Polar residues" evidence="7">
    <location>
        <begin position="521"/>
        <end position="532"/>
    </location>
</feature>
<evidence type="ECO:0000313" key="9">
    <source>
        <dbReference type="EMBL" id="OLL25206.1"/>
    </source>
</evidence>
<dbReference type="Proteomes" id="UP000186594">
    <property type="component" value="Unassembled WGS sequence"/>
</dbReference>
<reference evidence="9 10" key="1">
    <citation type="submission" date="2016-04" db="EMBL/GenBank/DDBJ databases">
        <title>Evolutionary innovation and constraint leading to complex multicellularity in the Ascomycota.</title>
        <authorList>
            <person name="Cisse O."/>
            <person name="Nguyen A."/>
            <person name="Hewitt D.A."/>
            <person name="Jedd G."/>
            <person name="Stajich J.E."/>
        </authorList>
    </citation>
    <scope>NUCLEOTIDE SEQUENCE [LARGE SCALE GENOMIC DNA]</scope>
    <source>
        <strain evidence="9 10">DAH-3</strain>
    </source>
</reference>
<dbReference type="SUPFAM" id="SSF55785">
    <property type="entry name" value="PYP-like sensor domain (PAS domain)"/>
    <property type="match status" value="1"/>
</dbReference>
<evidence type="ECO:0000256" key="4">
    <source>
        <dbReference type="ARBA" id="ARBA00023125"/>
    </source>
</evidence>
<feature type="region of interest" description="Disordered" evidence="7">
    <location>
        <begin position="521"/>
        <end position="606"/>
    </location>
</feature>
<dbReference type="OrthoDB" id="5575144at2759"/>
<comment type="caution">
    <text evidence="9">The sequence shown here is derived from an EMBL/GenBank/DDBJ whole genome shotgun (WGS) entry which is preliminary data.</text>
</comment>
<feature type="compositionally biased region" description="Polar residues" evidence="7">
    <location>
        <begin position="464"/>
        <end position="480"/>
    </location>
</feature>
<dbReference type="SMART" id="SM00091">
    <property type="entry name" value="PAS"/>
    <property type="match status" value="1"/>
</dbReference>
<feature type="compositionally biased region" description="Basic and acidic residues" evidence="7">
    <location>
        <begin position="160"/>
        <end position="174"/>
    </location>
</feature>
<keyword evidence="5" id="KW-0804">Transcription</keyword>
<keyword evidence="3" id="KW-0805">Transcription regulation</keyword>
<feature type="region of interest" description="Disordered" evidence="7">
    <location>
        <begin position="450"/>
        <end position="505"/>
    </location>
</feature>
<protein>
    <submittedName>
        <fullName evidence="9">Transcription activator of gluconeogenesis ERT1</fullName>
    </submittedName>
</protein>
<feature type="region of interest" description="Disordered" evidence="7">
    <location>
        <begin position="160"/>
        <end position="194"/>
    </location>
</feature>
<keyword evidence="2" id="KW-0862">Zinc</keyword>
<evidence type="ECO:0000256" key="3">
    <source>
        <dbReference type="ARBA" id="ARBA00023015"/>
    </source>
</evidence>
<feature type="region of interest" description="Disordered" evidence="7">
    <location>
        <begin position="16"/>
        <end position="43"/>
    </location>
</feature>
<evidence type="ECO:0000256" key="6">
    <source>
        <dbReference type="ARBA" id="ARBA00023242"/>
    </source>
</evidence>
<dbReference type="InterPro" id="IPR050335">
    <property type="entry name" value="ERT1_acuK_gluconeogen_tf"/>
</dbReference>
<evidence type="ECO:0000313" key="10">
    <source>
        <dbReference type="Proteomes" id="UP000186594"/>
    </source>
</evidence>
<dbReference type="GO" id="GO:0003677">
    <property type="term" value="F:DNA binding"/>
    <property type="evidence" value="ECO:0007669"/>
    <property type="project" value="UniProtKB-KW"/>
</dbReference>
<dbReference type="STRING" id="1198029.A0A1U7LRA9"/>
<gene>
    <name evidence="9" type="ORF">NEOLI_004002</name>
</gene>